<reference evidence="4" key="1">
    <citation type="submission" date="2019-12" db="EMBL/GenBank/DDBJ databases">
        <authorList>
            <person name="Scholes J."/>
        </authorList>
    </citation>
    <scope>NUCLEOTIDE SEQUENCE</scope>
</reference>
<evidence type="ECO:0000313" key="4">
    <source>
        <dbReference type="EMBL" id="CAA0828284.1"/>
    </source>
</evidence>
<feature type="compositionally biased region" description="Basic residues" evidence="2">
    <location>
        <begin position="249"/>
        <end position="260"/>
    </location>
</feature>
<evidence type="ECO:0000256" key="2">
    <source>
        <dbReference type="SAM" id="MobiDB-lite"/>
    </source>
</evidence>
<dbReference type="Pfam" id="PF14392">
    <property type="entry name" value="zf-CCHC_4"/>
    <property type="match status" value="1"/>
</dbReference>
<keyword evidence="1" id="KW-0863">Zinc-finger</keyword>
<dbReference type="GO" id="GO:0003676">
    <property type="term" value="F:nucleic acid binding"/>
    <property type="evidence" value="ECO:0007669"/>
    <property type="project" value="InterPro"/>
</dbReference>
<dbReference type="Proteomes" id="UP001153555">
    <property type="component" value="Unassembled WGS sequence"/>
</dbReference>
<feature type="non-terminal residue" evidence="4">
    <location>
        <position position="1"/>
    </location>
</feature>
<evidence type="ECO:0000313" key="5">
    <source>
        <dbReference type="Proteomes" id="UP001153555"/>
    </source>
</evidence>
<gene>
    <name evidence="4" type="ORF">SHERM_23979</name>
</gene>
<dbReference type="InterPro" id="IPR040256">
    <property type="entry name" value="At4g02000-like"/>
</dbReference>
<dbReference type="InterPro" id="IPR036875">
    <property type="entry name" value="Znf_CCHC_sf"/>
</dbReference>
<evidence type="ECO:0000259" key="3">
    <source>
        <dbReference type="PROSITE" id="PS50158"/>
    </source>
</evidence>
<dbReference type="EMBL" id="CACSLK010027752">
    <property type="protein sequence ID" value="CAA0828284.1"/>
    <property type="molecule type" value="Genomic_DNA"/>
</dbReference>
<sequence length="260" mass="28530">TGLKVGRIFKKVKNVSVINAGGTKGSFIRLLAVVDLSKALPRCTSIKFQDKQVLVGFQYERLVNLCYYCGKIGHLDRSCKHRLEDIDKGKLKGGQYGDWMKALDVSQNYMWYSGRFGQHHSSGGNSSEHNLNSASERRDDVSPQTNEANTETSLQLVVIDHGNGGIETTNGGAHEIINKNMDEDHIGTKGGPGWMEGPLRIEENQEDTGKTNVMAATQAMDLSMYNLVETEVKIDGSGSSSLIPPKGGRSWRRISKAGDK</sequence>
<name>A0A9N7ND93_STRHE</name>
<keyword evidence="1" id="KW-0479">Metal-binding</keyword>
<keyword evidence="5" id="KW-1185">Reference proteome</keyword>
<dbReference type="InterPro" id="IPR025836">
    <property type="entry name" value="Zn_knuckle_CX2CX4HX4C"/>
</dbReference>
<dbReference type="InterPro" id="IPR001878">
    <property type="entry name" value="Znf_CCHC"/>
</dbReference>
<dbReference type="PANTHER" id="PTHR31286:SF167">
    <property type="entry name" value="OS09G0268800 PROTEIN"/>
    <property type="match status" value="1"/>
</dbReference>
<dbReference type="PROSITE" id="PS50158">
    <property type="entry name" value="ZF_CCHC"/>
    <property type="match status" value="1"/>
</dbReference>
<feature type="region of interest" description="Disordered" evidence="2">
    <location>
        <begin position="120"/>
        <end position="150"/>
    </location>
</feature>
<dbReference type="SUPFAM" id="SSF57756">
    <property type="entry name" value="Retrovirus zinc finger-like domains"/>
    <property type="match status" value="1"/>
</dbReference>
<keyword evidence="1" id="KW-0862">Zinc</keyword>
<proteinExistence type="predicted"/>
<comment type="caution">
    <text evidence="4">The sequence shown here is derived from an EMBL/GenBank/DDBJ whole genome shotgun (WGS) entry which is preliminary data.</text>
</comment>
<evidence type="ECO:0000256" key="1">
    <source>
        <dbReference type="PROSITE-ProRule" id="PRU00047"/>
    </source>
</evidence>
<dbReference type="OrthoDB" id="852325at2759"/>
<feature type="non-terminal residue" evidence="4">
    <location>
        <position position="260"/>
    </location>
</feature>
<feature type="domain" description="CCHC-type" evidence="3">
    <location>
        <begin position="66"/>
        <end position="80"/>
    </location>
</feature>
<feature type="region of interest" description="Disordered" evidence="2">
    <location>
        <begin position="235"/>
        <end position="260"/>
    </location>
</feature>
<dbReference type="GO" id="GO:0008270">
    <property type="term" value="F:zinc ion binding"/>
    <property type="evidence" value="ECO:0007669"/>
    <property type="project" value="UniProtKB-KW"/>
</dbReference>
<accession>A0A9N7ND93</accession>
<dbReference type="SMART" id="SM00343">
    <property type="entry name" value="ZnF_C2HC"/>
    <property type="match status" value="1"/>
</dbReference>
<protein>
    <recommendedName>
        <fullName evidence="3">CCHC-type domain-containing protein</fullName>
    </recommendedName>
</protein>
<organism evidence="4 5">
    <name type="scientific">Striga hermonthica</name>
    <name type="common">Purple witchweed</name>
    <name type="synonym">Buchnera hermonthica</name>
    <dbReference type="NCBI Taxonomy" id="68872"/>
    <lineage>
        <taxon>Eukaryota</taxon>
        <taxon>Viridiplantae</taxon>
        <taxon>Streptophyta</taxon>
        <taxon>Embryophyta</taxon>
        <taxon>Tracheophyta</taxon>
        <taxon>Spermatophyta</taxon>
        <taxon>Magnoliopsida</taxon>
        <taxon>eudicotyledons</taxon>
        <taxon>Gunneridae</taxon>
        <taxon>Pentapetalae</taxon>
        <taxon>asterids</taxon>
        <taxon>lamiids</taxon>
        <taxon>Lamiales</taxon>
        <taxon>Orobanchaceae</taxon>
        <taxon>Buchnereae</taxon>
        <taxon>Striga</taxon>
    </lineage>
</organism>
<dbReference type="AlphaFoldDB" id="A0A9N7ND93"/>
<dbReference type="PANTHER" id="PTHR31286">
    <property type="entry name" value="GLYCINE-RICH CELL WALL STRUCTURAL PROTEIN 1.8-LIKE"/>
    <property type="match status" value="1"/>
</dbReference>
<feature type="compositionally biased region" description="Low complexity" evidence="2">
    <location>
        <begin position="120"/>
        <end position="133"/>
    </location>
</feature>